<evidence type="ECO:0000256" key="14">
    <source>
        <dbReference type="RuleBase" id="RU364006"/>
    </source>
</evidence>
<dbReference type="PANTHER" id="PTHR11644:SF2">
    <property type="entry name" value="CYTIDINE DEAMINASE"/>
    <property type="match status" value="1"/>
</dbReference>
<dbReference type="InterPro" id="IPR016192">
    <property type="entry name" value="APOBEC/CMP_deaminase_Zn-bd"/>
</dbReference>
<evidence type="ECO:0000313" key="16">
    <source>
        <dbReference type="EMBL" id="KXL54486.1"/>
    </source>
</evidence>
<evidence type="ECO:0000256" key="2">
    <source>
        <dbReference type="ARBA" id="ARBA00003949"/>
    </source>
</evidence>
<comment type="cofactor">
    <cofactor evidence="1 13 14">
        <name>Zn(2+)</name>
        <dbReference type="ChEBI" id="CHEBI:29105"/>
    </cofactor>
</comment>
<comment type="catalytic activity">
    <reaction evidence="11 14">
        <text>cytidine + H2O + H(+) = uridine + NH4(+)</text>
        <dbReference type="Rhea" id="RHEA:16069"/>
        <dbReference type="ChEBI" id="CHEBI:15377"/>
        <dbReference type="ChEBI" id="CHEBI:15378"/>
        <dbReference type="ChEBI" id="CHEBI:16704"/>
        <dbReference type="ChEBI" id="CHEBI:17562"/>
        <dbReference type="ChEBI" id="CHEBI:28938"/>
        <dbReference type="EC" id="3.5.4.5"/>
    </reaction>
</comment>
<evidence type="ECO:0000256" key="11">
    <source>
        <dbReference type="ARBA" id="ARBA00049558"/>
    </source>
</evidence>
<dbReference type="InterPro" id="IPR006262">
    <property type="entry name" value="Cyt_deam_tetra"/>
</dbReference>
<dbReference type="STRING" id="36847.CLNEO_05920"/>
<organism evidence="16 17">
    <name type="scientific">Anaerotignum neopropionicum</name>
    <dbReference type="NCBI Taxonomy" id="36847"/>
    <lineage>
        <taxon>Bacteria</taxon>
        <taxon>Bacillati</taxon>
        <taxon>Bacillota</taxon>
        <taxon>Clostridia</taxon>
        <taxon>Lachnospirales</taxon>
        <taxon>Anaerotignaceae</taxon>
        <taxon>Anaerotignum</taxon>
    </lineage>
</organism>
<protein>
    <recommendedName>
        <fullName evidence="5 14">Cytidine deaminase</fullName>
        <ecNumber evidence="4 14">3.5.4.5</ecNumber>
    </recommendedName>
    <alternativeName>
        <fullName evidence="9 14">Cytidine aminohydrolase</fullName>
    </alternativeName>
</protein>
<evidence type="ECO:0000256" key="4">
    <source>
        <dbReference type="ARBA" id="ARBA00012783"/>
    </source>
</evidence>
<dbReference type="PROSITE" id="PS51747">
    <property type="entry name" value="CYT_DCMP_DEAMINASES_2"/>
    <property type="match status" value="1"/>
</dbReference>
<feature type="active site" description="Proton donor" evidence="12">
    <location>
        <position position="55"/>
    </location>
</feature>
<evidence type="ECO:0000259" key="15">
    <source>
        <dbReference type="PROSITE" id="PS51747"/>
    </source>
</evidence>
<dbReference type="CDD" id="cd01283">
    <property type="entry name" value="cytidine_deaminase"/>
    <property type="match status" value="1"/>
</dbReference>
<dbReference type="PANTHER" id="PTHR11644">
    <property type="entry name" value="CYTIDINE DEAMINASE"/>
    <property type="match status" value="1"/>
</dbReference>
<comment type="catalytic activity">
    <reaction evidence="10 14">
        <text>2'-deoxycytidine + H2O + H(+) = 2'-deoxyuridine + NH4(+)</text>
        <dbReference type="Rhea" id="RHEA:13433"/>
        <dbReference type="ChEBI" id="CHEBI:15377"/>
        <dbReference type="ChEBI" id="CHEBI:15378"/>
        <dbReference type="ChEBI" id="CHEBI:15698"/>
        <dbReference type="ChEBI" id="CHEBI:16450"/>
        <dbReference type="ChEBI" id="CHEBI:28938"/>
        <dbReference type="EC" id="3.5.4.5"/>
    </reaction>
</comment>
<comment type="function">
    <text evidence="2 14">This enzyme scavenges exogenous and endogenous cytidine and 2'-deoxycytidine for UMP synthesis.</text>
</comment>
<dbReference type="GO" id="GO:0008270">
    <property type="term" value="F:zinc ion binding"/>
    <property type="evidence" value="ECO:0007669"/>
    <property type="project" value="UniProtKB-UniRule"/>
</dbReference>
<evidence type="ECO:0000256" key="3">
    <source>
        <dbReference type="ARBA" id="ARBA00006576"/>
    </source>
</evidence>
<dbReference type="NCBIfam" id="TIGR01354">
    <property type="entry name" value="cyt_deam_tetra"/>
    <property type="match status" value="1"/>
</dbReference>
<evidence type="ECO:0000313" key="17">
    <source>
        <dbReference type="Proteomes" id="UP000070539"/>
    </source>
</evidence>
<dbReference type="AlphaFoldDB" id="A0A136WIU2"/>
<evidence type="ECO:0000256" key="7">
    <source>
        <dbReference type="ARBA" id="ARBA00022801"/>
    </source>
</evidence>
<evidence type="ECO:0000256" key="9">
    <source>
        <dbReference type="ARBA" id="ARBA00032005"/>
    </source>
</evidence>
<dbReference type="Proteomes" id="UP000070539">
    <property type="component" value="Unassembled WGS sequence"/>
</dbReference>
<keyword evidence="8 13" id="KW-0862">Zinc</keyword>
<reference evidence="16 17" key="1">
    <citation type="submission" date="2016-01" db="EMBL/GenBank/DDBJ databases">
        <title>Genome sequence of Clostridium neopropionicum X4, DSM-3847.</title>
        <authorList>
            <person name="Poehlein A."/>
            <person name="Beck M.H."/>
            <person name="Bengelsdorf F.R."/>
            <person name="Daniel R."/>
            <person name="Duerre P."/>
        </authorList>
    </citation>
    <scope>NUCLEOTIDE SEQUENCE [LARGE SCALE GENOMIC DNA]</scope>
    <source>
        <strain evidence="16 17">DSM-3847</strain>
    </source>
</reference>
<gene>
    <name evidence="16" type="primary">cdd</name>
    <name evidence="16" type="ORF">CLNEO_05920</name>
</gene>
<dbReference type="PATRIC" id="fig|36847.3.peg.732"/>
<dbReference type="FunFam" id="3.40.140.10:FF:000008">
    <property type="entry name" value="Cytidine deaminase"/>
    <property type="match status" value="1"/>
</dbReference>
<dbReference type="Gene3D" id="3.40.140.10">
    <property type="entry name" value="Cytidine Deaminase, domain 2"/>
    <property type="match status" value="1"/>
</dbReference>
<dbReference type="GO" id="GO:0042802">
    <property type="term" value="F:identical protein binding"/>
    <property type="evidence" value="ECO:0007669"/>
    <property type="project" value="UniProtKB-ARBA"/>
</dbReference>
<keyword evidence="7 14" id="KW-0378">Hydrolase</keyword>
<sequence>MENQELVVLAKEAMKKAYAPYSKFKVGAALLAKDGTVFLGCNVENASFGATICAERTAVTKAISQGVREFEKIAIVASSEEYAAPCGICRQVMYEFMPEGEVILDSQAEGIKVMKLKELLPMGFRGEDIKEPLIHTMRTSDR</sequence>
<dbReference type="EMBL" id="LRVM01000001">
    <property type="protein sequence ID" value="KXL54486.1"/>
    <property type="molecule type" value="Genomic_DNA"/>
</dbReference>
<dbReference type="GO" id="GO:0055086">
    <property type="term" value="P:nucleobase-containing small molecule metabolic process"/>
    <property type="evidence" value="ECO:0007669"/>
    <property type="project" value="UniProtKB-ARBA"/>
</dbReference>
<comment type="similarity">
    <text evidence="3 14">Belongs to the cytidine and deoxycytidylate deaminase family.</text>
</comment>
<evidence type="ECO:0000256" key="5">
    <source>
        <dbReference type="ARBA" id="ARBA00018266"/>
    </source>
</evidence>
<dbReference type="InterPro" id="IPR016193">
    <property type="entry name" value="Cytidine_deaminase-like"/>
</dbReference>
<dbReference type="EC" id="3.5.4.5" evidence="4 14"/>
<dbReference type="OrthoDB" id="9795347at2"/>
<dbReference type="PROSITE" id="PS00903">
    <property type="entry name" value="CYT_DCMP_DEAMINASES_1"/>
    <property type="match status" value="1"/>
</dbReference>
<dbReference type="GO" id="GO:0005829">
    <property type="term" value="C:cytosol"/>
    <property type="evidence" value="ECO:0007669"/>
    <property type="project" value="TreeGrafter"/>
</dbReference>
<dbReference type="Pfam" id="PF00383">
    <property type="entry name" value="dCMP_cyt_deam_1"/>
    <property type="match status" value="1"/>
</dbReference>
<dbReference type="GO" id="GO:0072527">
    <property type="term" value="P:pyrimidine-containing compound metabolic process"/>
    <property type="evidence" value="ECO:0007669"/>
    <property type="project" value="UniProtKB-ARBA"/>
</dbReference>
<dbReference type="SUPFAM" id="SSF53927">
    <property type="entry name" value="Cytidine deaminase-like"/>
    <property type="match status" value="1"/>
</dbReference>
<evidence type="ECO:0000256" key="12">
    <source>
        <dbReference type="PIRSR" id="PIRSR606262-1"/>
    </source>
</evidence>
<accession>A0A136WIU2</accession>
<evidence type="ECO:0000256" key="6">
    <source>
        <dbReference type="ARBA" id="ARBA00022723"/>
    </source>
</evidence>
<dbReference type="RefSeq" id="WP_066084170.1">
    <property type="nucleotide sequence ID" value="NZ_LRVM01000001.1"/>
</dbReference>
<evidence type="ECO:0000256" key="8">
    <source>
        <dbReference type="ARBA" id="ARBA00022833"/>
    </source>
</evidence>
<feature type="binding site" evidence="13">
    <location>
        <position position="89"/>
    </location>
    <ligand>
        <name>Zn(2+)</name>
        <dbReference type="ChEBI" id="CHEBI:29105"/>
        <note>catalytic</note>
    </ligand>
</feature>
<keyword evidence="17" id="KW-1185">Reference proteome</keyword>
<evidence type="ECO:0000256" key="10">
    <source>
        <dbReference type="ARBA" id="ARBA00049252"/>
    </source>
</evidence>
<comment type="caution">
    <text evidence="16">The sequence shown here is derived from an EMBL/GenBank/DDBJ whole genome shotgun (WGS) entry which is preliminary data.</text>
</comment>
<dbReference type="InterPro" id="IPR050202">
    <property type="entry name" value="Cyt/Deoxycyt_deaminase"/>
</dbReference>
<proteinExistence type="inferred from homology"/>
<feature type="binding site" evidence="13">
    <location>
        <position position="53"/>
    </location>
    <ligand>
        <name>Zn(2+)</name>
        <dbReference type="ChEBI" id="CHEBI:29105"/>
        <note>catalytic</note>
    </ligand>
</feature>
<dbReference type="GO" id="GO:0004126">
    <property type="term" value="F:cytidine deaminase activity"/>
    <property type="evidence" value="ECO:0007669"/>
    <property type="project" value="UniProtKB-UniRule"/>
</dbReference>
<feature type="binding site" evidence="13">
    <location>
        <position position="86"/>
    </location>
    <ligand>
        <name>Zn(2+)</name>
        <dbReference type="ChEBI" id="CHEBI:29105"/>
        <note>catalytic</note>
    </ligand>
</feature>
<keyword evidence="6 13" id="KW-0479">Metal-binding</keyword>
<feature type="domain" description="CMP/dCMP-type deaminase" evidence="15">
    <location>
        <begin position="1"/>
        <end position="127"/>
    </location>
</feature>
<dbReference type="InterPro" id="IPR002125">
    <property type="entry name" value="CMP_dCMP_dom"/>
</dbReference>
<name>A0A136WIU2_9FIRM</name>
<dbReference type="NCBIfam" id="NF004064">
    <property type="entry name" value="PRK05578.1"/>
    <property type="match status" value="1"/>
</dbReference>
<evidence type="ECO:0000256" key="1">
    <source>
        <dbReference type="ARBA" id="ARBA00001947"/>
    </source>
</evidence>
<evidence type="ECO:0000256" key="13">
    <source>
        <dbReference type="PIRSR" id="PIRSR606262-3"/>
    </source>
</evidence>